<gene>
    <name evidence="3" type="ORF">IFDJLNFL_3110</name>
    <name evidence="4" type="ORF">MTDSW087_00501</name>
</gene>
<evidence type="ECO:0000256" key="1">
    <source>
        <dbReference type="SAM" id="MobiDB-lite"/>
    </source>
</evidence>
<keyword evidence="2" id="KW-0812">Transmembrane</keyword>
<reference evidence="4 5" key="1">
    <citation type="submission" date="2019-06" db="EMBL/GenBank/DDBJ databases">
        <authorList>
            <person name="Rodrigo-Torres L."/>
            <person name="Arahal R. D."/>
            <person name="Lucena T."/>
        </authorList>
    </citation>
    <scope>NUCLEOTIDE SEQUENCE [LARGE SCALE GENOMIC DNA]</scope>
    <source>
        <strain evidence="4 5">SW08-7</strain>
    </source>
</reference>
<reference evidence="3" key="2">
    <citation type="journal article" date="2021" name="Front. Microbiol.">
        <title>Comprehensive Comparative Genomics and Phenotyping of Methylobacterium Species.</title>
        <authorList>
            <person name="Alessa O."/>
            <person name="Ogura Y."/>
            <person name="Fujitani Y."/>
            <person name="Takami H."/>
            <person name="Hayashi T."/>
            <person name="Sahin N."/>
            <person name="Tani A."/>
        </authorList>
    </citation>
    <scope>NUCLEOTIDE SEQUENCE</scope>
    <source>
        <strain evidence="3">DSM 22415</strain>
    </source>
</reference>
<evidence type="ECO:0000313" key="5">
    <source>
        <dbReference type="Proteomes" id="UP000401717"/>
    </source>
</evidence>
<dbReference type="EMBL" id="CABFVH010000002">
    <property type="protein sequence ID" value="VUF10829.1"/>
    <property type="molecule type" value="Genomic_DNA"/>
</dbReference>
<feature type="transmembrane region" description="Helical" evidence="2">
    <location>
        <begin position="33"/>
        <end position="55"/>
    </location>
</feature>
<dbReference type="AlphaFoldDB" id="A0A564FRL9"/>
<keyword evidence="2" id="KW-0472">Membrane</keyword>
<dbReference type="RefSeq" id="WP_186383712.1">
    <property type="nucleotide sequence ID" value="NZ_BPQI01000089.1"/>
</dbReference>
<dbReference type="Proteomes" id="UP001055303">
    <property type="component" value="Unassembled WGS sequence"/>
</dbReference>
<protein>
    <submittedName>
        <fullName evidence="4">Uncharacterized protein</fullName>
    </submittedName>
</protein>
<keyword evidence="2" id="KW-1133">Transmembrane helix</keyword>
<name>A0A564FRL9_9HYPH</name>
<feature type="region of interest" description="Disordered" evidence="1">
    <location>
        <begin position="72"/>
        <end position="93"/>
    </location>
</feature>
<proteinExistence type="predicted"/>
<feature type="transmembrane region" description="Helical" evidence="2">
    <location>
        <begin position="7"/>
        <end position="27"/>
    </location>
</feature>
<organism evidence="4 5">
    <name type="scientific">Methylobacterium dankookense</name>
    <dbReference type="NCBI Taxonomy" id="560405"/>
    <lineage>
        <taxon>Bacteria</taxon>
        <taxon>Pseudomonadati</taxon>
        <taxon>Pseudomonadota</taxon>
        <taxon>Alphaproteobacteria</taxon>
        <taxon>Hyphomicrobiales</taxon>
        <taxon>Methylobacteriaceae</taxon>
        <taxon>Methylobacterium</taxon>
    </lineage>
</organism>
<evidence type="ECO:0000256" key="2">
    <source>
        <dbReference type="SAM" id="Phobius"/>
    </source>
</evidence>
<evidence type="ECO:0000313" key="6">
    <source>
        <dbReference type="Proteomes" id="UP001055303"/>
    </source>
</evidence>
<sequence length="115" mass="11494">MPSSDPISLGALGAVLALGGLVTLMLGEGPNPNGLAAATACLVGAVLAFAVEALLRRRLRWLCEAEAAKAAREAGRAPSQPAPAAGAEALPVAARGQPHRAVLASVRVRRDGRGG</sequence>
<dbReference type="Proteomes" id="UP000401717">
    <property type="component" value="Unassembled WGS sequence"/>
</dbReference>
<keyword evidence="6" id="KW-1185">Reference proteome</keyword>
<feature type="compositionally biased region" description="Low complexity" evidence="1">
    <location>
        <begin position="76"/>
        <end position="93"/>
    </location>
</feature>
<evidence type="ECO:0000313" key="3">
    <source>
        <dbReference type="EMBL" id="GJD57210.1"/>
    </source>
</evidence>
<accession>A0A564FRL9</accession>
<evidence type="ECO:0000313" key="4">
    <source>
        <dbReference type="EMBL" id="VUF10829.1"/>
    </source>
</evidence>
<reference evidence="3" key="3">
    <citation type="submission" date="2021-08" db="EMBL/GenBank/DDBJ databases">
        <authorList>
            <person name="Tani A."/>
            <person name="Ola A."/>
            <person name="Ogura Y."/>
            <person name="Katsura K."/>
            <person name="Hayashi T."/>
        </authorList>
    </citation>
    <scope>NUCLEOTIDE SEQUENCE</scope>
    <source>
        <strain evidence="3">DSM 22415</strain>
    </source>
</reference>
<dbReference type="EMBL" id="BPQI01000089">
    <property type="protein sequence ID" value="GJD57210.1"/>
    <property type="molecule type" value="Genomic_DNA"/>
</dbReference>